<name>A0A0N1HW85_9EURO</name>
<feature type="region of interest" description="Disordered" evidence="1">
    <location>
        <begin position="82"/>
        <end position="108"/>
    </location>
</feature>
<dbReference type="AlphaFoldDB" id="A0A0N1HW85"/>
<reference evidence="2 3" key="1">
    <citation type="submission" date="2015-06" db="EMBL/GenBank/DDBJ databases">
        <title>Draft genome of the ant-associated black yeast Phialophora attae CBS 131958.</title>
        <authorList>
            <person name="Moreno L.F."/>
            <person name="Stielow B.J."/>
            <person name="de Hoog S."/>
            <person name="Vicente V.A."/>
            <person name="Weiss V.A."/>
            <person name="de Vries M."/>
            <person name="Cruz L.M."/>
            <person name="Souza E.M."/>
        </authorList>
    </citation>
    <scope>NUCLEOTIDE SEQUENCE [LARGE SCALE GENOMIC DNA]</scope>
    <source>
        <strain evidence="2 3">CBS 131958</strain>
    </source>
</reference>
<feature type="compositionally biased region" description="Basic and acidic residues" evidence="1">
    <location>
        <begin position="11"/>
        <end position="31"/>
    </location>
</feature>
<sequence length="457" mass="49687">MPRAKGFADPNAKEVKKERDKQVLQAKREAQNQLRKDVNDWIKDSAPAQFQLDMANKNEVDLEPLGQTLRALHKWARAGLPMKAKGESDNGGNDDGGDNGKGGVFGPDGWQRYKYAEFPFNAPPRQSLPVANFPAGLNPEAPPFVVASQRSQSQDVPPSLAVPHGSRPEDASPYAGFYPRPGQQSATTFAPVGPVTAPGFIQVPDVLQSQAASRSSTDPSRAPIQVTESVLAPVFGASQSPLVSDIPAPSPVVKENVPISTEPVSRRIELSQSHAGTNTAPRRPPVVAADRNTNRTNVTQPALPLTAPRGQEITQVPSLRVRDTLRRAGLAQPRFPLRFTNQLLYNTARVGPAPNTPVAPDLSDIDELVNLHNRFARLGMAMGELLRDVSNITEERRRVLNEANMLQDLHRIEAQLANTAVAVENEAGQTVMARNVGEDIEDLIRRLTRDSDDASDQ</sequence>
<comment type="caution">
    <text evidence="2">The sequence shown here is derived from an EMBL/GenBank/DDBJ whole genome shotgun (WGS) entry which is preliminary data.</text>
</comment>
<protein>
    <submittedName>
        <fullName evidence="2">Uncharacterized protein</fullName>
    </submittedName>
</protein>
<dbReference type="GeneID" id="28737557"/>
<accession>A0A0N1HW85</accession>
<evidence type="ECO:0000313" key="2">
    <source>
        <dbReference type="EMBL" id="KPI41803.1"/>
    </source>
</evidence>
<dbReference type="EMBL" id="LFJN01000008">
    <property type="protein sequence ID" value="KPI41803.1"/>
    <property type="molecule type" value="Genomic_DNA"/>
</dbReference>
<evidence type="ECO:0000256" key="1">
    <source>
        <dbReference type="SAM" id="MobiDB-lite"/>
    </source>
</evidence>
<feature type="region of interest" description="Disordered" evidence="1">
    <location>
        <begin position="1"/>
        <end position="31"/>
    </location>
</feature>
<keyword evidence="3" id="KW-1185">Reference proteome</keyword>
<dbReference type="RefSeq" id="XP_018001766.1">
    <property type="nucleotide sequence ID" value="XM_018145677.1"/>
</dbReference>
<dbReference type="VEuPathDB" id="FungiDB:AB675_5465"/>
<evidence type="ECO:0000313" key="3">
    <source>
        <dbReference type="Proteomes" id="UP000038010"/>
    </source>
</evidence>
<dbReference type="Proteomes" id="UP000038010">
    <property type="component" value="Unassembled WGS sequence"/>
</dbReference>
<feature type="region of interest" description="Disordered" evidence="1">
    <location>
        <begin position="131"/>
        <end position="179"/>
    </location>
</feature>
<gene>
    <name evidence="2" type="ORF">AB675_5465</name>
</gene>
<proteinExistence type="predicted"/>
<organism evidence="2 3">
    <name type="scientific">Cyphellophora attinorum</name>
    <dbReference type="NCBI Taxonomy" id="1664694"/>
    <lineage>
        <taxon>Eukaryota</taxon>
        <taxon>Fungi</taxon>
        <taxon>Dikarya</taxon>
        <taxon>Ascomycota</taxon>
        <taxon>Pezizomycotina</taxon>
        <taxon>Eurotiomycetes</taxon>
        <taxon>Chaetothyriomycetidae</taxon>
        <taxon>Chaetothyriales</taxon>
        <taxon>Cyphellophoraceae</taxon>
        <taxon>Cyphellophora</taxon>
    </lineage>
</organism>